<dbReference type="PROSITE" id="PS51257">
    <property type="entry name" value="PROKAR_LIPOPROTEIN"/>
    <property type="match status" value="1"/>
</dbReference>
<name>A0A1N6EC72_9BURK</name>
<sequence length="34" mass="3673">MKRIFALMLMAVCLGTALSGCIVVPVGGGYYHHY</sequence>
<dbReference type="EMBL" id="FSRM01000001">
    <property type="protein sequence ID" value="SIN80603.1"/>
    <property type="molecule type" value="Genomic_DNA"/>
</dbReference>
<dbReference type="AlphaFoldDB" id="A0A1N6EC72"/>
<organism evidence="1 2">
    <name type="scientific">Paraburkholderia phenazinium</name>
    <dbReference type="NCBI Taxonomy" id="60549"/>
    <lineage>
        <taxon>Bacteria</taxon>
        <taxon>Pseudomonadati</taxon>
        <taxon>Pseudomonadota</taxon>
        <taxon>Betaproteobacteria</taxon>
        <taxon>Burkholderiales</taxon>
        <taxon>Burkholderiaceae</taxon>
        <taxon>Paraburkholderia</taxon>
    </lineage>
</organism>
<evidence type="ECO:0000313" key="2">
    <source>
        <dbReference type="Proteomes" id="UP000184693"/>
    </source>
</evidence>
<gene>
    <name evidence="1" type="ORF">SAMN05444168_0438</name>
</gene>
<evidence type="ECO:0008006" key="3">
    <source>
        <dbReference type="Google" id="ProtNLM"/>
    </source>
</evidence>
<protein>
    <recommendedName>
        <fullName evidence="3">Lipoprotein</fullName>
    </recommendedName>
</protein>
<dbReference type="Proteomes" id="UP000184693">
    <property type="component" value="Unassembled WGS sequence"/>
</dbReference>
<reference evidence="1 2" key="1">
    <citation type="submission" date="2016-11" db="EMBL/GenBank/DDBJ databases">
        <authorList>
            <person name="Jaros S."/>
            <person name="Januszkiewicz K."/>
            <person name="Wedrychowicz H."/>
        </authorList>
    </citation>
    <scope>NUCLEOTIDE SEQUENCE [LARGE SCALE GENOMIC DNA]</scope>
    <source>
        <strain evidence="1 2">GAS86</strain>
    </source>
</reference>
<evidence type="ECO:0000313" key="1">
    <source>
        <dbReference type="EMBL" id="SIN80603.1"/>
    </source>
</evidence>
<accession>A0A1N6EC72</accession>
<proteinExistence type="predicted"/>